<reference evidence="3" key="1">
    <citation type="submission" date="2023-07" db="EMBL/GenBank/DDBJ databases">
        <title>Novel species in the genus Lipingzhangella isolated from Sambhar Salt Lake.</title>
        <authorList>
            <person name="Jiya N."/>
            <person name="Kajale S."/>
            <person name="Sharma A."/>
        </authorList>
    </citation>
    <scope>NUCLEOTIDE SEQUENCE [LARGE SCALE GENOMIC DNA]</scope>
    <source>
        <strain evidence="3">LS1_29</strain>
    </source>
</reference>
<dbReference type="Proteomes" id="UP001250214">
    <property type="component" value="Unassembled WGS sequence"/>
</dbReference>
<dbReference type="EMBL" id="JAVLVT010000004">
    <property type="protein sequence ID" value="MDS1270761.1"/>
    <property type="molecule type" value="Genomic_DNA"/>
</dbReference>
<dbReference type="SUPFAM" id="SSF47413">
    <property type="entry name" value="lambda repressor-like DNA-binding domains"/>
    <property type="match status" value="1"/>
</dbReference>
<dbReference type="CDD" id="cd00093">
    <property type="entry name" value="HTH_XRE"/>
    <property type="match status" value="1"/>
</dbReference>
<dbReference type="Pfam" id="PF19054">
    <property type="entry name" value="DUF5753"/>
    <property type="match status" value="1"/>
</dbReference>
<name>A0ABU2H629_9ACTN</name>
<dbReference type="SMART" id="SM00530">
    <property type="entry name" value="HTH_XRE"/>
    <property type="match status" value="1"/>
</dbReference>
<feature type="domain" description="HTH cro/C1-type" evidence="1">
    <location>
        <begin position="14"/>
        <end position="74"/>
    </location>
</feature>
<accession>A0ABU2H629</accession>
<dbReference type="PROSITE" id="PS50943">
    <property type="entry name" value="HTH_CROC1"/>
    <property type="match status" value="1"/>
</dbReference>
<dbReference type="RefSeq" id="WP_310912309.1">
    <property type="nucleotide sequence ID" value="NZ_JAVLVT010000004.1"/>
</dbReference>
<dbReference type="InterPro" id="IPR001387">
    <property type="entry name" value="Cro/C1-type_HTH"/>
</dbReference>
<comment type="caution">
    <text evidence="2">The sequence shown here is derived from an EMBL/GenBank/DDBJ whole genome shotgun (WGS) entry which is preliminary data.</text>
</comment>
<dbReference type="Pfam" id="PF13560">
    <property type="entry name" value="HTH_31"/>
    <property type="match status" value="1"/>
</dbReference>
<dbReference type="InterPro" id="IPR010982">
    <property type="entry name" value="Lambda_DNA-bd_dom_sf"/>
</dbReference>
<sequence>MSDNRAKRRFGSELARMRKRQGVTQESLARILGVSGSHVSNLERGHREPTLAFLPSLDTALATGDLFQRLWDELTGNGRPAWLAEIATAIKRADAVYEFSTMAFPSYLQKEAYAYALVRYAAPWLTPDEVNTRVAERVERADHMERALRPKLWLVIDEPLLKRRYGGVGAVREQLAHIARLAEEERITLQVIPTETEKHPGNSGPFRVLVTRNSPDVMYAESARAGHTITDPTEVANHRMLFADLQGVATSPSAALQTLYEEIQRIDNA</sequence>
<dbReference type="InterPro" id="IPR043917">
    <property type="entry name" value="DUF5753"/>
</dbReference>
<keyword evidence="3" id="KW-1185">Reference proteome</keyword>
<gene>
    <name evidence="2" type="ORF">RIF23_10660</name>
</gene>
<protein>
    <submittedName>
        <fullName evidence="2">Helix-turn-helix transcriptional regulator</fullName>
    </submittedName>
</protein>
<organism evidence="2 3">
    <name type="scientific">Lipingzhangella rawalii</name>
    <dbReference type="NCBI Taxonomy" id="2055835"/>
    <lineage>
        <taxon>Bacteria</taxon>
        <taxon>Bacillati</taxon>
        <taxon>Actinomycetota</taxon>
        <taxon>Actinomycetes</taxon>
        <taxon>Streptosporangiales</taxon>
        <taxon>Nocardiopsidaceae</taxon>
        <taxon>Lipingzhangella</taxon>
    </lineage>
</organism>
<evidence type="ECO:0000313" key="3">
    <source>
        <dbReference type="Proteomes" id="UP001250214"/>
    </source>
</evidence>
<evidence type="ECO:0000259" key="1">
    <source>
        <dbReference type="PROSITE" id="PS50943"/>
    </source>
</evidence>
<proteinExistence type="predicted"/>
<dbReference type="Gene3D" id="1.10.260.40">
    <property type="entry name" value="lambda repressor-like DNA-binding domains"/>
    <property type="match status" value="1"/>
</dbReference>
<evidence type="ECO:0000313" key="2">
    <source>
        <dbReference type="EMBL" id="MDS1270761.1"/>
    </source>
</evidence>